<dbReference type="Gene3D" id="1.10.3090.10">
    <property type="entry name" value="cca-adding enzyme, domain 2"/>
    <property type="match status" value="1"/>
</dbReference>
<dbReference type="InterPro" id="IPR000644">
    <property type="entry name" value="CBS_dom"/>
</dbReference>
<keyword evidence="6" id="KW-0548">Nucleotidyltransferase</keyword>
<evidence type="ECO:0000256" key="7">
    <source>
        <dbReference type="ARBA" id="ARBA00022723"/>
    </source>
</evidence>
<dbReference type="InterPro" id="IPR038763">
    <property type="entry name" value="DHH_sf"/>
</dbReference>
<evidence type="ECO:0000256" key="3">
    <source>
        <dbReference type="ARBA" id="ARBA00022555"/>
    </source>
</evidence>
<keyword evidence="9" id="KW-0460">Magnesium</keyword>
<dbReference type="InterPro" id="IPR046342">
    <property type="entry name" value="CBS_dom_sf"/>
</dbReference>
<feature type="domain" description="CBS" evidence="13">
    <location>
        <begin position="311"/>
        <end position="366"/>
    </location>
</feature>
<protein>
    <submittedName>
        <fullName evidence="14">tRNA nucleotidyltransferase</fullName>
    </submittedName>
</protein>
<keyword evidence="10 12" id="KW-0694">RNA-binding</keyword>
<evidence type="ECO:0000256" key="9">
    <source>
        <dbReference type="ARBA" id="ARBA00022842"/>
    </source>
</evidence>
<dbReference type="EMBL" id="CP007389">
    <property type="protein sequence ID" value="APT74353.1"/>
    <property type="molecule type" value="Genomic_DNA"/>
</dbReference>
<evidence type="ECO:0000256" key="6">
    <source>
        <dbReference type="ARBA" id="ARBA00022695"/>
    </source>
</evidence>
<keyword evidence="11" id="KW-0129">CBS domain</keyword>
<dbReference type="InterPro" id="IPR032828">
    <property type="entry name" value="PolyA_RNA-bd"/>
</dbReference>
<dbReference type="SMART" id="SM00116">
    <property type="entry name" value="CBS"/>
    <property type="match status" value="2"/>
</dbReference>
<dbReference type="RefSeq" id="WP_012057631.1">
    <property type="nucleotide sequence ID" value="NZ_CP007389.1"/>
</dbReference>
<keyword evidence="5" id="KW-0819">tRNA processing</keyword>
<evidence type="ECO:0000313" key="14">
    <source>
        <dbReference type="EMBL" id="APT74353.1"/>
    </source>
</evidence>
<dbReference type="Gene3D" id="3.30.460.10">
    <property type="entry name" value="Beta Polymerase, domain 2"/>
    <property type="match status" value="1"/>
</dbReference>
<evidence type="ECO:0000256" key="5">
    <source>
        <dbReference type="ARBA" id="ARBA00022694"/>
    </source>
</evidence>
<evidence type="ECO:0000256" key="12">
    <source>
        <dbReference type="RuleBase" id="RU003953"/>
    </source>
</evidence>
<dbReference type="InterPro" id="IPR043519">
    <property type="entry name" value="NT_sf"/>
</dbReference>
<sequence>MKVVTPHKVPDFDGFAAAYAFKKLNPDFEIVISGRFQQNLDEFLHLFEFEYLSEKEIKSKISDLVIVDTGNLERIGKQILKNVDENTPIEVYDHHPFIKKHDEQLKVNLFELGSITTYFVLKIKEKNIDINEDEATLFAIAIYEDTGNFLYSTTKPEDLEAAKFLIEKGAKLDYIQEFTSLEINMEQKNLMHMLSDNIEIVKVGDLAIAIAKTEIEKFIGGLNIITTKLWEFENYDTLISVVRMGRKVFLVARTKSQEVNIKKLMEGFGGGGHIKAGSATLENVSVDEVVYKLKNMLPKVVKKMVKAKDIMTSPVRTVLAYETIAKVYELMKLTGHGGFPVIDGNKLVGIVTRKAVDKAMRHGFEERPIKSIMNTKLITVHENDSISKVKKIMLENDIGRIPVLNENNLLVGIITRTDLLNADFKNVYEEVSVNFFEDVKPLLMKNIPNRFLNLLRLLGTYGDDCDIPIYVVGGFVRDLFLGIENFDIDLVVEGNGMEFAKYVAKQLDVKVVEHEKFLTASLFFKDGFRIDVATARTEYYDKPAELPKVDISTIKKDLYRRDFTINAMAIKLNSKEFGMLYDFFGSRKDLEEGIIRVLHKLSFVEDPTRMVRAVRFEQRFDFRIEDETLEILKETLEGGYLERVTGQRIRQELEKILQEKDPVKGIKRLSELNILNRIFPKTYFTVLMEKKLKNMFLVFKRLKNIYSKNNIFYAVLRIFLEFYDVETLKSVMQRYGLPKKFVEELKKMEKRIIPVIEMIKMRIKFSDIYKILGKPVFETAAHILAYLDDEDSKNYFFEYLERVFTVKLNLSGNVLKEKFKIKSSPEIGKIMGEIFCMKLDNPYINEMEKLKEILGGRNG</sequence>
<evidence type="ECO:0000256" key="4">
    <source>
        <dbReference type="ARBA" id="ARBA00022679"/>
    </source>
</evidence>
<keyword evidence="7" id="KW-0479">Metal-binding</keyword>
<evidence type="ECO:0000256" key="10">
    <source>
        <dbReference type="ARBA" id="ARBA00022884"/>
    </source>
</evidence>
<dbReference type="CDD" id="cd05398">
    <property type="entry name" value="NT_ClassII-CCAase"/>
    <property type="match status" value="1"/>
</dbReference>
<accession>A0ABM6GFI1</accession>
<evidence type="ECO:0000256" key="2">
    <source>
        <dbReference type="ARBA" id="ARBA00007265"/>
    </source>
</evidence>
<dbReference type="Proteomes" id="UP000185490">
    <property type="component" value="Chromosome"/>
</dbReference>
<dbReference type="InterPro" id="IPR052390">
    <property type="entry name" value="tRNA_nt/polyA_polymerase"/>
</dbReference>
<dbReference type="PANTHER" id="PTHR47788">
    <property type="entry name" value="POLYA POLYMERASE"/>
    <property type="match status" value="1"/>
</dbReference>
<dbReference type="Pfam" id="PF12627">
    <property type="entry name" value="PolyA_pol_RNAbd"/>
    <property type="match status" value="1"/>
</dbReference>
<evidence type="ECO:0000256" key="8">
    <source>
        <dbReference type="ARBA" id="ARBA00022741"/>
    </source>
</evidence>
<dbReference type="CDD" id="cd04595">
    <property type="entry name" value="CBS_pair_DHH_polyA_Pol_assoc"/>
    <property type="match status" value="1"/>
</dbReference>
<dbReference type="SUPFAM" id="SSF81301">
    <property type="entry name" value="Nucleotidyltransferase"/>
    <property type="match status" value="1"/>
</dbReference>
<reference evidence="14 15" key="1">
    <citation type="submission" date="2014-02" db="EMBL/GenBank/DDBJ databases">
        <title>Diversity of Thermotogales isolates from hydrothermal vents.</title>
        <authorList>
            <person name="Haverkamp T.H.A."/>
            <person name="Lossouarn J."/>
            <person name="Geslin C."/>
            <person name="Nesbo C.L."/>
        </authorList>
    </citation>
    <scope>NUCLEOTIDE SEQUENCE [LARGE SCALE GENOMIC DNA]</scope>
    <source>
        <strain evidence="14 15">431</strain>
    </source>
</reference>
<comment type="similarity">
    <text evidence="2 12">Belongs to the tRNA nucleotidyltransferase/poly(A) polymerase family.</text>
</comment>
<gene>
    <name evidence="14" type="ORF">BW47_07545</name>
</gene>
<evidence type="ECO:0000256" key="1">
    <source>
        <dbReference type="ARBA" id="ARBA00001946"/>
    </source>
</evidence>
<keyword evidence="3" id="KW-0820">tRNA-binding</keyword>
<dbReference type="InterPro" id="IPR001667">
    <property type="entry name" value="DDH_dom"/>
</dbReference>
<comment type="cofactor">
    <cofactor evidence="1">
        <name>Mg(2+)</name>
        <dbReference type="ChEBI" id="CHEBI:18420"/>
    </cofactor>
</comment>
<keyword evidence="8" id="KW-0547">Nucleotide-binding</keyword>
<dbReference type="PROSITE" id="PS51371">
    <property type="entry name" value="CBS"/>
    <property type="match status" value="2"/>
</dbReference>
<dbReference type="Gene3D" id="3.10.580.10">
    <property type="entry name" value="CBS-domain"/>
    <property type="match status" value="1"/>
</dbReference>
<dbReference type="PANTHER" id="PTHR47788:SF1">
    <property type="entry name" value="A-ADDING TRNA NUCLEOTIDYLTRANSFERASE"/>
    <property type="match status" value="1"/>
</dbReference>
<dbReference type="InterPro" id="IPR002646">
    <property type="entry name" value="PolA_pol_head_dom"/>
</dbReference>
<organism evidence="14 15">
    <name type="scientific">Thermosipho melanesiensis</name>
    <dbReference type="NCBI Taxonomy" id="46541"/>
    <lineage>
        <taxon>Bacteria</taxon>
        <taxon>Thermotogati</taxon>
        <taxon>Thermotogota</taxon>
        <taxon>Thermotogae</taxon>
        <taxon>Thermotogales</taxon>
        <taxon>Fervidobacteriaceae</taxon>
        <taxon>Thermosipho</taxon>
    </lineage>
</organism>
<dbReference type="SUPFAM" id="SSF64182">
    <property type="entry name" value="DHH phosphoesterases"/>
    <property type="match status" value="1"/>
</dbReference>
<evidence type="ECO:0000259" key="13">
    <source>
        <dbReference type="PROSITE" id="PS51371"/>
    </source>
</evidence>
<dbReference type="Gene3D" id="3.90.1640.10">
    <property type="entry name" value="inorganic pyrophosphatase (n-terminal core)"/>
    <property type="match status" value="1"/>
</dbReference>
<dbReference type="Pfam" id="PF01368">
    <property type="entry name" value="DHH"/>
    <property type="match status" value="1"/>
</dbReference>
<dbReference type="Pfam" id="PF01743">
    <property type="entry name" value="PolyA_pol"/>
    <property type="match status" value="1"/>
</dbReference>
<dbReference type="SUPFAM" id="SSF81891">
    <property type="entry name" value="Poly A polymerase C-terminal region-like"/>
    <property type="match status" value="1"/>
</dbReference>
<keyword evidence="4 12" id="KW-0808">Transferase</keyword>
<dbReference type="Gene3D" id="3.10.310.30">
    <property type="match status" value="1"/>
</dbReference>
<proteinExistence type="inferred from homology"/>
<dbReference type="Pfam" id="PF00571">
    <property type="entry name" value="CBS"/>
    <property type="match status" value="2"/>
</dbReference>
<keyword evidence="15" id="KW-1185">Reference proteome</keyword>
<evidence type="ECO:0000256" key="11">
    <source>
        <dbReference type="PROSITE-ProRule" id="PRU00703"/>
    </source>
</evidence>
<evidence type="ECO:0000313" key="15">
    <source>
        <dbReference type="Proteomes" id="UP000185490"/>
    </source>
</evidence>
<dbReference type="SUPFAM" id="SSF54631">
    <property type="entry name" value="CBS-domain pair"/>
    <property type="match status" value="1"/>
</dbReference>
<feature type="domain" description="CBS" evidence="13">
    <location>
        <begin position="373"/>
        <end position="430"/>
    </location>
</feature>
<name>A0ABM6GFI1_9BACT</name>